<evidence type="ECO:0000313" key="2">
    <source>
        <dbReference type="EMBL" id="EME41799.1"/>
    </source>
</evidence>
<sequence length="163" mass="17266">MHLTTAAIAAAGLIAHQVLATGSYGGGWGGSGYYSTPDNTNNECSPAQSNGYNWSGLNDGSFDNYGSNKFSGWSCKNSLGKRDSLTKREFQSKCIAANLDKEPAISCHDDKTMSLDKFEVSADQDADIECHYTMPDESICKEVHSCSAGGTVIQNSQCGGAKS</sequence>
<reference evidence="3" key="1">
    <citation type="journal article" date="2012" name="PLoS Genet.">
        <title>The genomes of the fungal plant pathogens Cladosporium fulvum and Dothistroma septosporum reveal adaptation to different hosts and lifestyles but also signatures of common ancestry.</title>
        <authorList>
            <person name="de Wit P.J.G.M."/>
            <person name="van der Burgt A."/>
            <person name="Oekmen B."/>
            <person name="Stergiopoulos I."/>
            <person name="Abd-Elsalam K.A."/>
            <person name="Aerts A.L."/>
            <person name="Bahkali A.H."/>
            <person name="Beenen H.G."/>
            <person name="Chettri P."/>
            <person name="Cox M.P."/>
            <person name="Datema E."/>
            <person name="de Vries R.P."/>
            <person name="Dhillon B."/>
            <person name="Ganley A.R."/>
            <person name="Griffiths S.A."/>
            <person name="Guo Y."/>
            <person name="Hamelin R.C."/>
            <person name="Henrissat B."/>
            <person name="Kabir M.S."/>
            <person name="Jashni M.K."/>
            <person name="Kema G."/>
            <person name="Klaubauf S."/>
            <person name="Lapidus A."/>
            <person name="Levasseur A."/>
            <person name="Lindquist E."/>
            <person name="Mehrabi R."/>
            <person name="Ohm R.A."/>
            <person name="Owen T.J."/>
            <person name="Salamov A."/>
            <person name="Schwelm A."/>
            <person name="Schijlen E."/>
            <person name="Sun H."/>
            <person name="van den Burg H.A."/>
            <person name="van Ham R.C.H.J."/>
            <person name="Zhang S."/>
            <person name="Goodwin S.B."/>
            <person name="Grigoriev I.V."/>
            <person name="Collemare J."/>
            <person name="Bradshaw R.E."/>
        </authorList>
    </citation>
    <scope>NUCLEOTIDE SEQUENCE [LARGE SCALE GENOMIC DNA]</scope>
    <source>
        <strain evidence="3">NZE10 / CBS 128990</strain>
    </source>
</reference>
<evidence type="ECO:0000256" key="1">
    <source>
        <dbReference type="SAM" id="SignalP"/>
    </source>
</evidence>
<organism evidence="2 3">
    <name type="scientific">Dothistroma septosporum (strain NZE10 / CBS 128990)</name>
    <name type="common">Red band needle blight fungus</name>
    <name type="synonym">Mycosphaerella pini</name>
    <dbReference type="NCBI Taxonomy" id="675120"/>
    <lineage>
        <taxon>Eukaryota</taxon>
        <taxon>Fungi</taxon>
        <taxon>Dikarya</taxon>
        <taxon>Ascomycota</taxon>
        <taxon>Pezizomycotina</taxon>
        <taxon>Dothideomycetes</taxon>
        <taxon>Dothideomycetidae</taxon>
        <taxon>Mycosphaerellales</taxon>
        <taxon>Mycosphaerellaceae</taxon>
        <taxon>Dothistroma</taxon>
    </lineage>
</organism>
<feature type="signal peptide" evidence="1">
    <location>
        <begin position="1"/>
        <end position="20"/>
    </location>
</feature>
<dbReference type="EMBL" id="KB446542">
    <property type="protein sequence ID" value="EME41799.1"/>
    <property type="molecule type" value="Genomic_DNA"/>
</dbReference>
<protein>
    <submittedName>
        <fullName evidence="2">Uncharacterized protein</fullName>
    </submittedName>
</protein>
<name>N1PI44_DOTSN</name>
<evidence type="ECO:0000313" key="3">
    <source>
        <dbReference type="Proteomes" id="UP000016933"/>
    </source>
</evidence>
<dbReference type="HOGENOM" id="CLU_127432_0_0_1"/>
<accession>N1PI44</accession>
<dbReference type="Proteomes" id="UP000016933">
    <property type="component" value="Unassembled WGS sequence"/>
</dbReference>
<feature type="non-terminal residue" evidence="2">
    <location>
        <position position="163"/>
    </location>
</feature>
<dbReference type="OrthoDB" id="5431405at2759"/>
<keyword evidence="3" id="KW-1185">Reference proteome</keyword>
<feature type="chain" id="PRO_5004109787" evidence="1">
    <location>
        <begin position="21"/>
        <end position="163"/>
    </location>
</feature>
<dbReference type="STRING" id="675120.N1PI44"/>
<dbReference type="OMA" id="QSKCIAA"/>
<dbReference type="eggNOG" id="ENOG502RZBR">
    <property type="taxonomic scope" value="Eukaryota"/>
</dbReference>
<keyword evidence="1" id="KW-0732">Signal</keyword>
<dbReference type="AlphaFoldDB" id="N1PI44"/>
<gene>
    <name evidence="2" type="ORF">DOTSEDRAFT_109937</name>
</gene>
<reference evidence="2 3" key="2">
    <citation type="journal article" date="2012" name="PLoS Pathog.">
        <title>Diverse lifestyles and strategies of plant pathogenesis encoded in the genomes of eighteen Dothideomycetes fungi.</title>
        <authorList>
            <person name="Ohm R.A."/>
            <person name="Feau N."/>
            <person name="Henrissat B."/>
            <person name="Schoch C.L."/>
            <person name="Horwitz B.A."/>
            <person name="Barry K.W."/>
            <person name="Condon B.J."/>
            <person name="Copeland A.C."/>
            <person name="Dhillon B."/>
            <person name="Glaser F."/>
            <person name="Hesse C.N."/>
            <person name="Kosti I."/>
            <person name="LaButti K."/>
            <person name="Lindquist E.A."/>
            <person name="Lucas S."/>
            <person name="Salamov A.A."/>
            <person name="Bradshaw R.E."/>
            <person name="Ciuffetti L."/>
            <person name="Hamelin R.C."/>
            <person name="Kema G.H.J."/>
            <person name="Lawrence C."/>
            <person name="Scott J.A."/>
            <person name="Spatafora J.W."/>
            <person name="Turgeon B.G."/>
            <person name="de Wit P.J.G.M."/>
            <person name="Zhong S."/>
            <person name="Goodwin S.B."/>
            <person name="Grigoriev I.V."/>
        </authorList>
    </citation>
    <scope>NUCLEOTIDE SEQUENCE [LARGE SCALE GENOMIC DNA]</scope>
    <source>
        <strain evidence="3">NZE10 / CBS 128990</strain>
    </source>
</reference>
<proteinExistence type="predicted"/>